<dbReference type="GO" id="GO:0046872">
    <property type="term" value="F:metal ion binding"/>
    <property type="evidence" value="ECO:0007669"/>
    <property type="project" value="InterPro"/>
</dbReference>
<keyword evidence="6" id="KW-0539">Nucleus</keyword>
<dbReference type="SMART" id="SM00485">
    <property type="entry name" value="XPGN"/>
    <property type="match status" value="1"/>
</dbReference>
<dbReference type="Gene3D" id="3.40.50.1010">
    <property type="entry name" value="5'-nuclease"/>
    <property type="match status" value="1"/>
</dbReference>
<dbReference type="SUPFAM" id="SSF47807">
    <property type="entry name" value="5' to 3' exonuclease, C-terminal subdomain"/>
    <property type="match status" value="1"/>
</dbReference>
<feature type="region of interest" description="Disordered" evidence="7">
    <location>
        <begin position="1021"/>
        <end position="1066"/>
    </location>
</feature>
<feature type="region of interest" description="Disordered" evidence="7">
    <location>
        <begin position="795"/>
        <end position="814"/>
    </location>
</feature>
<dbReference type="InterPro" id="IPR044752">
    <property type="entry name" value="PIN-like_EXO1"/>
</dbReference>
<dbReference type="InterPro" id="IPR006084">
    <property type="entry name" value="XPG/Rad2"/>
</dbReference>
<dbReference type="RefSeq" id="XP_015662296.1">
    <property type="nucleotide sequence ID" value="XM_015798818.1"/>
</dbReference>
<keyword evidence="5" id="KW-0234">DNA repair</keyword>
<reference evidence="10 11" key="1">
    <citation type="submission" date="2015-07" db="EMBL/GenBank/DDBJ databases">
        <title>High-quality genome of monoxenous trypanosomatid Leptomonas pyrrhocoris.</title>
        <authorList>
            <person name="Flegontov P."/>
            <person name="Butenko A."/>
            <person name="Firsov S."/>
            <person name="Vlcek C."/>
            <person name="Logacheva M.D."/>
            <person name="Field M."/>
            <person name="Filatov D."/>
            <person name="Flegontova O."/>
            <person name="Gerasimov E."/>
            <person name="Jackson A.P."/>
            <person name="Kelly S."/>
            <person name="Opperdoes F."/>
            <person name="O'Reilly A."/>
            <person name="Votypka J."/>
            <person name="Yurchenko V."/>
            <person name="Lukes J."/>
        </authorList>
    </citation>
    <scope>NUCLEOTIDE SEQUENCE [LARGE SCALE GENOMIC DNA]</scope>
    <source>
        <strain evidence="10">H10</strain>
    </source>
</reference>
<feature type="region of interest" description="Disordered" evidence="7">
    <location>
        <begin position="183"/>
        <end position="203"/>
    </location>
</feature>
<dbReference type="Pfam" id="PF00867">
    <property type="entry name" value="XPG_I"/>
    <property type="match status" value="1"/>
</dbReference>
<evidence type="ECO:0000256" key="5">
    <source>
        <dbReference type="ARBA" id="ARBA00023204"/>
    </source>
</evidence>
<comment type="caution">
    <text evidence="10">The sequence shown here is derived from an EMBL/GenBank/DDBJ whole genome shotgun (WGS) entry which is preliminary data.</text>
</comment>
<sequence length="1081" mass="115826">MGIKGLWHALREYVDDGHLSQFRGQRVAIDMYVWLHRCVHRCVRINTEAVLAYLEAKYSGASSNQPCLLEPSAPPPLVKKERFDSATGVPTNALTPAHAHDLPLPSIDDVLVLDDQFITLVLDKVTALQRFGVTPVCVFDGDEMPMKGTTDEERQRRRHDAFAEAMLRLEQLYCDERRRWTTAGSDGTHQMEERSQQRRSRVTLPHSSRLYEEAVQLLEKAVDISTELAHAVIQVLKEERNVECIVAPYEADAQLAYLCREGYVAAAASEDSDLIAYYCPCVISKLDTFSGKCEVLQPAVCAPQFFRAVAATAPTTTSGSLHTSSFTAPLAGGRGGLHASGGHTRMRAAAAQPLPHSPPSPFGVSVEGSAEDPCRGAAASAFTYESFLLGCIMAGCDYVTNLRNIGIKKAFRLVAHATSLRQVFTILETEYGFPAEELARYRRRLLEAFYCFAHHLVYCPLRQEIVTFHSLPAPPPSSVGGNANALLKTQLVGERWAKEIAQDVCARCLCDPCTLRLYRGTYQSCVTRYLQRTRRGQTSLKAYAGFEELSSNKVVVHLSGGRQALTGVKRERGEEERGDDLRGFESPLKKKHVASGFLGAVGADGGHARPGEVVVVRSRYFMMRGRTAVCEPWSASEEGDDEEKELVLDGDGSLNDAGAKRAGACPSDAQDAVSLHASAPRLLGLSRPSSHVASPPVSVPSASATKMRRASSTAEAKEDLMSGAEAAATTATLKMGSNCTQMREDAKVQPRRSREPLVGREKRAVATASMLDGSSGSRSSAASLAVADPAGNACHSDEASCGSDESGGVEKKHEDNLAASREVGQTVPCLTGTPDVEPYTYPIGGDARADAAPTGELKADASVRQCACPFGYWQCNRAHSVFESCFLGKQWNRDDDPSSPPPPTAISLAPLSARASPTSVRTTAATSRPLCLDPTGASHELTPAFPGSGGVAAKNSPQGYIPRAFRPPRSTAFPAASADSFLPTGVSTDSTVADACTSSSTSPVLPVFADGCLTSLEPSEESATVLQAREGNQEGVGDAEVEPRNAPKSSAASPPVSSLPPSRRAAARRAIFDTMAFKKTS</sequence>
<evidence type="ECO:0000313" key="11">
    <source>
        <dbReference type="Proteomes" id="UP000037923"/>
    </source>
</evidence>
<keyword evidence="3" id="KW-0227">DNA damage</keyword>
<dbReference type="CDD" id="cd09857">
    <property type="entry name" value="PIN_EXO1"/>
    <property type="match status" value="1"/>
</dbReference>
<proteinExistence type="predicted"/>
<dbReference type="InterPro" id="IPR019974">
    <property type="entry name" value="XPG_CS"/>
</dbReference>
<organism evidence="10 11">
    <name type="scientific">Leptomonas pyrrhocoris</name>
    <name type="common">Firebug parasite</name>
    <dbReference type="NCBI Taxonomy" id="157538"/>
    <lineage>
        <taxon>Eukaryota</taxon>
        <taxon>Discoba</taxon>
        <taxon>Euglenozoa</taxon>
        <taxon>Kinetoplastea</taxon>
        <taxon>Metakinetoplastina</taxon>
        <taxon>Trypanosomatida</taxon>
        <taxon>Trypanosomatidae</taxon>
        <taxon>Leishmaniinae</taxon>
        <taxon>Leptomonas</taxon>
    </lineage>
</organism>
<evidence type="ECO:0000256" key="2">
    <source>
        <dbReference type="ARBA" id="ARBA00022722"/>
    </source>
</evidence>
<evidence type="ECO:0000313" key="10">
    <source>
        <dbReference type="EMBL" id="KPA83857.1"/>
    </source>
</evidence>
<dbReference type="EMBL" id="LGTL01000003">
    <property type="protein sequence ID" value="KPA83857.1"/>
    <property type="molecule type" value="Genomic_DNA"/>
</dbReference>
<accession>A0A0M9G742</accession>
<dbReference type="EMBL" id="LGTL01000003">
    <property type="protein sequence ID" value="KPA83856.1"/>
    <property type="molecule type" value="Genomic_DNA"/>
</dbReference>
<dbReference type="Proteomes" id="UP000037923">
    <property type="component" value="Unassembled WGS sequence"/>
</dbReference>
<feature type="domain" description="XPG N-terminal" evidence="9">
    <location>
        <begin position="1"/>
        <end position="161"/>
    </location>
</feature>
<dbReference type="Gene3D" id="1.10.150.20">
    <property type="entry name" value="5' to 3' exonuclease, C-terminal subdomain"/>
    <property type="match status" value="1"/>
</dbReference>
<feature type="domain" description="XPG-I" evidence="8">
    <location>
        <begin position="238"/>
        <end position="308"/>
    </location>
</feature>
<feature type="compositionally biased region" description="Low complexity" evidence="7">
    <location>
        <begin position="1044"/>
        <end position="1064"/>
    </location>
</feature>
<feature type="region of interest" description="Disordered" evidence="7">
    <location>
        <begin position="686"/>
        <end position="708"/>
    </location>
</feature>
<feature type="compositionally biased region" description="Basic and acidic residues" evidence="7">
    <location>
        <begin position="742"/>
        <end position="759"/>
    </location>
</feature>
<keyword evidence="4" id="KW-0378">Hydrolase</keyword>
<dbReference type="SUPFAM" id="SSF88723">
    <property type="entry name" value="PIN domain-like"/>
    <property type="match status" value="2"/>
</dbReference>
<feature type="region of interest" description="Disordered" evidence="7">
    <location>
        <begin position="739"/>
        <end position="759"/>
    </location>
</feature>
<evidence type="ECO:0000256" key="6">
    <source>
        <dbReference type="ARBA" id="ARBA00023242"/>
    </source>
</evidence>
<dbReference type="AlphaFoldDB" id="A0A0M9G742"/>
<dbReference type="GeneID" id="26902347"/>
<evidence type="ECO:0000259" key="9">
    <source>
        <dbReference type="SMART" id="SM00485"/>
    </source>
</evidence>
<dbReference type="GO" id="GO:0006281">
    <property type="term" value="P:DNA repair"/>
    <property type="evidence" value="ECO:0007669"/>
    <property type="project" value="UniProtKB-KW"/>
</dbReference>
<dbReference type="PANTHER" id="PTHR11081:SF65">
    <property type="entry name" value="DNA DAMAGE-INDUCIBLE PROTEIN DIN7-RELATED"/>
    <property type="match status" value="1"/>
</dbReference>
<feature type="region of interest" description="Disordered" evidence="7">
    <location>
        <begin position="893"/>
        <end position="919"/>
    </location>
</feature>
<dbReference type="PANTHER" id="PTHR11081">
    <property type="entry name" value="FLAP ENDONUCLEASE FAMILY MEMBER"/>
    <property type="match status" value="1"/>
</dbReference>
<evidence type="ECO:0000256" key="4">
    <source>
        <dbReference type="ARBA" id="ARBA00022801"/>
    </source>
</evidence>
<dbReference type="RefSeq" id="XP_015662295.1">
    <property type="nucleotide sequence ID" value="XM_015798817.1"/>
</dbReference>
<evidence type="ECO:0000256" key="7">
    <source>
        <dbReference type="SAM" id="MobiDB-lite"/>
    </source>
</evidence>
<keyword evidence="2" id="KW-0540">Nuclease</keyword>
<evidence type="ECO:0000256" key="3">
    <source>
        <dbReference type="ARBA" id="ARBA00022763"/>
    </source>
</evidence>
<dbReference type="EMBL" id="LGTL01000003">
    <property type="protein sequence ID" value="KPA83855.1"/>
    <property type="molecule type" value="Genomic_DNA"/>
</dbReference>
<dbReference type="OMA" id="CAPHFFR"/>
<gene>
    <name evidence="10" type="ORF">ABB37_02052</name>
</gene>
<dbReference type="SMART" id="SM00484">
    <property type="entry name" value="XPGI"/>
    <property type="match status" value="1"/>
</dbReference>
<dbReference type="PROSITE" id="PS00842">
    <property type="entry name" value="XPG_2"/>
    <property type="match status" value="1"/>
</dbReference>
<comment type="subcellular location">
    <subcellularLocation>
        <location evidence="1">Nucleus</location>
    </subcellularLocation>
</comment>
<feature type="compositionally biased region" description="Low complexity" evidence="7">
    <location>
        <begin position="686"/>
        <end position="704"/>
    </location>
</feature>
<dbReference type="VEuPathDB" id="TriTrypDB:LpyrH10_03_2030"/>
<dbReference type="InterPro" id="IPR006085">
    <property type="entry name" value="XPG_DNA_repair_N"/>
</dbReference>
<protein>
    <submittedName>
        <fullName evidence="10">Uncharacterized protein</fullName>
    </submittedName>
</protein>
<dbReference type="GO" id="GO:0017108">
    <property type="term" value="F:5'-flap endonuclease activity"/>
    <property type="evidence" value="ECO:0007669"/>
    <property type="project" value="TreeGrafter"/>
</dbReference>
<dbReference type="OrthoDB" id="26491at2759"/>
<evidence type="ECO:0000259" key="8">
    <source>
        <dbReference type="SMART" id="SM00484"/>
    </source>
</evidence>
<dbReference type="PRINTS" id="PR00853">
    <property type="entry name" value="XPGRADSUPER"/>
</dbReference>
<dbReference type="InterPro" id="IPR006086">
    <property type="entry name" value="XPG-I_dom"/>
</dbReference>
<dbReference type="GO" id="GO:0005634">
    <property type="term" value="C:nucleus"/>
    <property type="evidence" value="ECO:0007669"/>
    <property type="project" value="UniProtKB-SubCell"/>
</dbReference>
<name>A0A0M9G742_LEPPY</name>
<keyword evidence="11" id="KW-1185">Reference proteome</keyword>
<evidence type="ECO:0000256" key="1">
    <source>
        <dbReference type="ARBA" id="ARBA00004123"/>
    </source>
</evidence>
<dbReference type="Pfam" id="PF00752">
    <property type="entry name" value="XPG_N"/>
    <property type="match status" value="2"/>
</dbReference>
<dbReference type="InterPro" id="IPR036279">
    <property type="entry name" value="5-3_exonuclease_C_sf"/>
</dbReference>
<dbReference type="RefSeq" id="XP_015662294.1">
    <property type="nucleotide sequence ID" value="XM_015798816.1"/>
</dbReference>
<dbReference type="InterPro" id="IPR029060">
    <property type="entry name" value="PIN-like_dom_sf"/>
</dbReference>